<sequence length="475" mass="51650">MCMALSSASIIANTSSTPATARLNNSSRLLNYSTEAVLAANHHIGLSLNFPRSNSSPLVCTARAVSQQVQQLVQENHRKHAPAIDGTDRVKPISSPTSFTSTGPDPALAPFWNTHKEGLLQAIEKDANSGITSSFLTAELQLLANAASDRAEMHSILAQQRDNWNKLFQRMLTSASMTACVLSGLDGYAGHSMGLSLPALLLNAGTAAMMTVINQFQPSQLAEEQRTAARLFRKLASDVYYALHVSPHLRQRTSLFVDDCKRRLQALDKAFPMPLTPGGLEKFPTKVVPPVLIEPKPILGAHQDSHVVDCLDQYNGWDTQLTQDLKHIAAMLHHSDIPKYTGWAQNLVKVNKCLAIAAPCFAASAALLNAAAMCTTALPTNILGMWAATFSVLATFLGSFSNDMQLGMVFELYRNSAGYYADVKTTIEETLHTPVEQRENGTLFRQRIAYQLGRWPTSQAEPVVSADATEAGTLF</sequence>
<protein>
    <recommendedName>
        <fullName evidence="4">F-box protein</fullName>
    </recommendedName>
</protein>
<comment type="caution">
    <text evidence="2">The sequence shown here is derived from an EMBL/GenBank/DDBJ whole genome shotgun (WGS) entry which is preliminary data.</text>
</comment>
<feature type="region of interest" description="Disordered" evidence="1">
    <location>
        <begin position="81"/>
        <end position="105"/>
    </location>
</feature>
<evidence type="ECO:0008006" key="4">
    <source>
        <dbReference type="Google" id="ProtNLM"/>
    </source>
</evidence>
<dbReference type="InterPro" id="IPR027949">
    <property type="entry name" value="Chloroplast_duf"/>
</dbReference>
<dbReference type="AlphaFoldDB" id="A0A9D4UES0"/>
<feature type="compositionally biased region" description="Polar residues" evidence="1">
    <location>
        <begin position="94"/>
        <end position="103"/>
    </location>
</feature>
<reference evidence="2" key="1">
    <citation type="submission" date="2021-01" db="EMBL/GenBank/DDBJ databases">
        <title>Adiantum capillus-veneris genome.</title>
        <authorList>
            <person name="Fang Y."/>
            <person name="Liao Q."/>
        </authorList>
    </citation>
    <scope>NUCLEOTIDE SEQUENCE</scope>
    <source>
        <strain evidence="2">H3</strain>
        <tissue evidence="2">Leaf</tissue>
    </source>
</reference>
<organism evidence="2 3">
    <name type="scientific">Adiantum capillus-veneris</name>
    <name type="common">Maidenhair fern</name>
    <dbReference type="NCBI Taxonomy" id="13818"/>
    <lineage>
        <taxon>Eukaryota</taxon>
        <taxon>Viridiplantae</taxon>
        <taxon>Streptophyta</taxon>
        <taxon>Embryophyta</taxon>
        <taxon>Tracheophyta</taxon>
        <taxon>Polypodiopsida</taxon>
        <taxon>Polypodiidae</taxon>
        <taxon>Polypodiales</taxon>
        <taxon>Pteridineae</taxon>
        <taxon>Pteridaceae</taxon>
        <taxon>Vittarioideae</taxon>
        <taxon>Adiantum</taxon>
    </lineage>
</organism>
<name>A0A9D4UES0_ADICA</name>
<evidence type="ECO:0000313" key="2">
    <source>
        <dbReference type="EMBL" id="KAI5066619.1"/>
    </source>
</evidence>
<dbReference type="PANTHER" id="PTHR33358">
    <property type="entry name" value="F-BOX PROTEIN WITH A DOMAIN PROTEIN"/>
    <property type="match status" value="1"/>
</dbReference>
<proteinExistence type="predicted"/>
<dbReference type="Pfam" id="PF14476">
    <property type="entry name" value="Chloroplast_duf"/>
    <property type="match status" value="1"/>
</dbReference>
<accession>A0A9D4UES0</accession>
<evidence type="ECO:0000256" key="1">
    <source>
        <dbReference type="SAM" id="MobiDB-lite"/>
    </source>
</evidence>
<dbReference type="EMBL" id="JABFUD020000018">
    <property type="protein sequence ID" value="KAI5066619.1"/>
    <property type="molecule type" value="Genomic_DNA"/>
</dbReference>
<gene>
    <name evidence="2" type="ORF">GOP47_0019243</name>
</gene>
<dbReference type="OrthoDB" id="1897643at2759"/>
<evidence type="ECO:0000313" key="3">
    <source>
        <dbReference type="Proteomes" id="UP000886520"/>
    </source>
</evidence>
<dbReference type="Proteomes" id="UP000886520">
    <property type="component" value="Chromosome 18"/>
</dbReference>
<keyword evidence="3" id="KW-1185">Reference proteome</keyword>
<dbReference type="PANTHER" id="PTHR33358:SF12">
    <property type="entry name" value="F-BOX PROTEIN WITH A DOMAIN PROTEIN"/>
    <property type="match status" value="1"/>
</dbReference>